<dbReference type="PANTHER" id="PTHR17530">
    <property type="entry name" value="PRO-THYROTROPIN-RELEASING HORMONE"/>
    <property type="match status" value="1"/>
</dbReference>
<gene>
    <name evidence="11" type="ORF">NDU88_008050</name>
</gene>
<feature type="region of interest" description="Disordered" evidence="9">
    <location>
        <begin position="164"/>
        <end position="223"/>
    </location>
</feature>
<evidence type="ECO:0000256" key="7">
    <source>
        <dbReference type="ARBA" id="ARBA00022737"/>
    </source>
</evidence>
<organism evidence="11 12">
    <name type="scientific">Pleurodeles waltl</name>
    <name type="common">Iberian ribbed newt</name>
    <dbReference type="NCBI Taxonomy" id="8319"/>
    <lineage>
        <taxon>Eukaryota</taxon>
        <taxon>Metazoa</taxon>
        <taxon>Chordata</taxon>
        <taxon>Craniata</taxon>
        <taxon>Vertebrata</taxon>
        <taxon>Euteleostomi</taxon>
        <taxon>Amphibia</taxon>
        <taxon>Batrachia</taxon>
        <taxon>Caudata</taxon>
        <taxon>Salamandroidea</taxon>
        <taxon>Salamandridae</taxon>
        <taxon>Pleurodelinae</taxon>
        <taxon>Pleurodeles</taxon>
    </lineage>
</organism>
<feature type="chain" id="PRO_5043821055" evidence="10">
    <location>
        <begin position="30"/>
        <end position="269"/>
    </location>
</feature>
<dbReference type="GO" id="GO:0001692">
    <property type="term" value="P:histamine metabolic process"/>
    <property type="evidence" value="ECO:0007669"/>
    <property type="project" value="TreeGrafter"/>
</dbReference>
<keyword evidence="5" id="KW-0372">Hormone</keyword>
<keyword evidence="4" id="KW-0165">Cleavage on pair of basic residues</keyword>
<keyword evidence="3" id="KW-0964">Secreted</keyword>
<sequence length="269" mass="30668">VGLGSRMASSRLALLLVSLTLANITGILGQSLPGEGRDQTDNHLDGVLQRAENIIIRSILKKIEEDEESTPGLKAFPGDWLSKRQHPGKRFQTDMEKRQHPGKREDPDDTSYVELQKRQHPGKREEDEADSYLELQKRQHPGRRSAVEPDLDYPISQLSYLNELSKRQHPGKRSPSYSKRQHPGKRSWEEESEDEEAVDLEKRQHPGKRYLDSESLTDATPCDGQDTLNCSKAGLLLELLDNVHKGRGEEKRQHPGRRSLWEGEMITQE</sequence>
<evidence type="ECO:0000313" key="11">
    <source>
        <dbReference type="EMBL" id="KAJ1110702.1"/>
    </source>
</evidence>
<dbReference type="EMBL" id="JANPWB010000013">
    <property type="protein sequence ID" value="KAJ1110702.1"/>
    <property type="molecule type" value="Genomic_DNA"/>
</dbReference>
<evidence type="ECO:0000256" key="3">
    <source>
        <dbReference type="ARBA" id="ARBA00022525"/>
    </source>
</evidence>
<comment type="similarity">
    <text evidence="2">Belongs to the TRH family.</text>
</comment>
<dbReference type="GO" id="GO:0009755">
    <property type="term" value="P:hormone-mediated signaling pathway"/>
    <property type="evidence" value="ECO:0007669"/>
    <property type="project" value="InterPro"/>
</dbReference>
<dbReference type="AlphaFoldDB" id="A0AAV7N820"/>
<dbReference type="GO" id="GO:0014050">
    <property type="term" value="P:negative regulation of glutamate secretion"/>
    <property type="evidence" value="ECO:0007669"/>
    <property type="project" value="TreeGrafter"/>
</dbReference>
<feature type="compositionally biased region" description="Basic and acidic residues" evidence="9">
    <location>
        <begin position="91"/>
        <end position="106"/>
    </location>
</feature>
<keyword evidence="12" id="KW-1185">Reference proteome</keyword>
<dbReference type="GO" id="GO:0042755">
    <property type="term" value="P:eating behavior"/>
    <property type="evidence" value="ECO:0007669"/>
    <property type="project" value="TreeGrafter"/>
</dbReference>
<proteinExistence type="inferred from homology"/>
<feature type="region of interest" description="Disordered" evidence="9">
    <location>
        <begin position="245"/>
        <end position="269"/>
    </location>
</feature>
<dbReference type="GO" id="GO:0014054">
    <property type="term" value="P:positive regulation of gamma-aminobutyric acid secretion"/>
    <property type="evidence" value="ECO:0007669"/>
    <property type="project" value="TreeGrafter"/>
</dbReference>
<evidence type="ECO:0000256" key="2">
    <source>
        <dbReference type="ARBA" id="ARBA00010437"/>
    </source>
</evidence>
<keyword evidence="8" id="KW-0027">Amidation</keyword>
<dbReference type="GO" id="GO:0005576">
    <property type="term" value="C:extracellular region"/>
    <property type="evidence" value="ECO:0007669"/>
    <property type="project" value="UniProtKB-SubCell"/>
</dbReference>
<dbReference type="GO" id="GO:0030141">
    <property type="term" value="C:secretory granule"/>
    <property type="evidence" value="ECO:0007669"/>
    <property type="project" value="TreeGrafter"/>
</dbReference>
<dbReference type="PIRSF" id="PIRSF001795">
    <property type="entry name" value="TRH"/>
    <property type="match status" value="1"/>
</dbReference>
<evidence type="ECO:0000256" key="8">
    <source>
        <dbReference type="ARBA" id="ARBA00022815"/>
    </source>
</evidence>
<feature type="region of interest" description="Disordered" evidence="9">
    <location>
        <begin position="66"/>
        <end position="130"/>
    </location>
</feature>
<name>A0AAV7N820_PLEWA</name>
<feature type="compositionally biased region" description="Basic and acidic residues" evidence="9">
    <location>
        <begin position="199"/>
        <end position="212"/>
    </location>
</feature>
<protein>
    <submittedName>
        <fullName evidence="11">Uncharacterized protein</fullName>
    </submittedName>
</protein>
<dbReference type="GO" id="GO:0032024">
    <property type="term" value="P:positive regulation of insulin secretion"/>
    <property type="evidence" value="ECO:0007669"/>
    <property type="project" value="TreeGrafter"/>
</dbReference>
<evidence type="ECO:0000313" key="12">
    <source>
        <dbReference type="Proteomes" id="UP001066276"/>
    </source>
</evidence>
<dbReference type="Pfam" id="PF05438">
    <property type="entry name" value="TRH"/>
    <property type="match status" value="1"/>
</dbReference>
<evidence type="ECO:0000256" key="9">
    <source>
        <dbReference type="SAM" id="MobiDB-lite"/>
    </source>
</evidence>
<dbReference type="Proteomes" id="UP001066276">
    <property type="component" value="Chromosome 9"/>
</dbReference>
<comment type="caution">
    <text evidence="11">The sequence shown here is derived from an EMBL/GenBank/DDBJ whole genome shotgun (WGS) entry which is preliminary data.</text>
</comment>
<dbReference type="PANTHER" id="PTHR17530:SF2">
    <property type="entry name" value="PRO-THYROTROPIN-RELEASING HORMONE"/>
    <property type="match status" value="1"/>
</dbReference>
<keyword evidence="6 10" id="KW-0732">Signal</keyword>
<evidence type="ECO:0000256" key="6">
    <source>
        <dbReference type="ARBA" id="ARBA00022729"/>
    </source>
</evidence>
<accession>A0AAV7N820</accession>
<feature type="non-terminal residue" evidence="11">
    <location>
        <position position="1"/>
    </location>
</feature>
<dbReference type="GO" id="GO:0008437">
    <property type="term" value="F:thyrotropin-releasing hormone activity"/>
    <property type="evidence" value="ECO:0007669"/>
    <property type="project" value="InterPro"/>
</dbReference>
<feature type="signal peptide" evidence="10">
    <location>
        <begin position="1"/>
        <end position="29"/>
    </location>
</feature>
<evidence type="ECO:0000256" key="5">
    <source>
        <dbReference type="ARBA" id="ARBA00022702"/>
    </source>
</evidence>
<evidence type="ECO:0000256" key="10">
    <source>
        <dbReference type="SAM" id="SignalP"/>
    </source>
</evidence>
<reference evidence="11" key="1">
    <citation type="journal article" date="2022" name="bioRxiv">
        <title>Sequencing and chromosome-scale assembly of the giantPleurodeles waltlgenome.</title>
        <authorList>
            <person name="Brown T."/>
            <person name="Elewa A."/>
            <person name="Iarovenko S."/>
            <person name="Subramanian E."/>
            <person name="Araus A.J."/>
            <person name="Petzold A."/>
            <person name="Susuki M."/>
            <person name="Suzuki K.-i.T."/>
            <person name="Hayashi T."/>
            <person name="Toyoda A."/>
            <person name="Oliveira C."/>
            <person name="Osipova E."/>
            <person name="Leigh N.D."/>
            <person name="Simon A."/>
            <person name="Yun M.H."/>
        </authorList>
    </citation>
    <scope>NUCLEOTIDE SEQUENCE</scope>
    <source>
        <strain evidence="11">20211129_DDA</strain>
        <tissue evidence="11">Liver</tissue>
    </source>
</reference>
<evidence type="ECO:0000256" key="4">
    <source>
        <dbReference type="ARBA" id="ARBA00022685"/>
    </source>
</evidence>
<comment type="subcellular location">
    <subcellularLocation>
        <location evidence="1">Secreted</location>
    </subcellularLocation>
</comment>
<dbReference type="InterPro" id="IPR008857">
    <property type="entry name" value="TRH"/>
</dbReference>
<keyword evidence="7" id="KW-0677">Repeat</keyword>
<evidence type="ECO:0000256" key="1">
    <source>
        <dbReference type="ARBA" id="ARBA00004613"/>
    </source>
</evidence>